<dbReference type="CDD" id="cd02216">
    <property type="entry name" value="cupin_GDO-like_N"/>
    <property type="match status" value="1"/>
</dbReference>
<dbReference type="InterPro" id="IPR014710">
    <property type="entry name" value="RmlC-like_jellyroll"/>
</dbReference>
<keyword evidence="6" id="KW-1185">Reference proteome</keyword>
<feature type="domain" description="Cupin type-2" evidence="4">
    <location>
        <begin position="102"/>
        <end position="170"/>
    </location>
</feature>
<name>A0A371B6B0_9BRAD</name>
<dbReference type="SUPFAM" id="SSF51182">
    <property type="entry name" value="RmlC-like cupins"/>
    <property type="match status" value="1"/>
</dbReference>
<dbReference type="PANTHER" id="PTHR41517">
    <property type="entry name" value="1,2-DIOXYGENASE PROTEIN-RELATED"/>
    <property type="match status" value="1"/>
</dbReference>
<comment type="caution">
    <text evidence="5">The sequence shown here is derived from an EMBL/GenBank/DDBJ whole genome shotgun (WGS) entry which is preliminary data.</text>
</comment>
<dbReference type="Pfam" id="PF07883">
    <property type="entry name" value="Cupin_2"/>
    <property type="match status" value="2"/>
</dbReference>
<dbReference type="CDD" id="cd06992">
    <property type="entry name" value="cupin_GDO-like_C"/>
    <property type="match status" value="1"/>
</dbReference>
<dbReference type="InterPro" id="IPR011960">
    <property type="entry name" value="Gentisate_dOase"/>
</dbReference>
<dbReference type="OrthoDB" id="285029at2"/>
<dbReference type="RefSeq" id="WP_115515146.1">
    <property type="nucleotide sequence ID" value="NZ_QRGO01000001.1"/>
</dbReference>
<dbReference type="EMBL" id="QRGO01000001">
    <property type="protein sequence ID" value="RDV03118.1"/>
    <property type="molecule type" value="Genomic_DNA"/>
</dbReference>
<reference evidence="6" key="1">
    <citation type="submission" date="2018-08" db="EMBL/GenBank/DDBJ databases">
        <authorList>
            <person name="Kim S.-J."/>
            <person name="Jung G.-Y."/>
        </authorList>
    </citation>
    <scope>NUCLEOTIDE SEQUENCE [LARGE SCALE GENOMIC DNA]</scope>
    <source>
        <strain evidence="6">GY_H</strain>
    </source>
</reference>
<evidence type="ECO:0000256" key="3">
    <source>
        <dbReference type="NCBIfam" id="TIGR02272"/>
    </source>
</evidence>
<dbReference type="Gene3D" id="2.60.120.10">
    <property type="entry name" value="Jelly Rolls"/>
    <property type="match status" value="1"/>
</dbReference>
<evidence type="ECO:0000259" key="4">
    <source>
        <dbReference type="Pfam" id="PF07883"/>
    </source>
</evidence>
<dbReference type="InterPro" id="IPR047183">
    <property type="entry name" value="GDO-like"/>
</dbReference>
<accession>A0A371B6B0</accession>
<dbReference type="GO" id="GO:0047922">
    <property type="term" value="F:gentisate 1,2-dioxygenase activity"/>
    <property type="evidence" value="ECO:0007669"/>
    <property type="project" value="UniProtKB-UniRule"/>
</dbReference>
<gene>
    <name evidence="5" type="primary">gtdA</name>
    <name evidence="5" type="ORF">DXH78_00055</name>
</gene>
<dbReference type="EC" id="1.13.11.4" evidence="3"/>
<organism evidence="5 6">
    <name type="scientific">Undibacter mobilis</name>
    <dbReference type="NCBI Taxonomy" id="2292256"/>
    <lineage>
        <taxon>Bacteria</taxon>
        <taxon>Pseudomonadati</taxon>
        <taxon>Pseudomonadota</taxon>
        <taxon>Alphaproteobacteria</taxon>
        <taxon>Hyphomicrobiales</taxon>
        <taxon>Nitrobacteraceae</taxon>
        <taxon>Undibacter</taxon>
    </lineage>
</organism>
<protein>
    <recommendedName>
        <fullName evidence="3">Gentisate 1,2-dioxygenase</fullName>
        <ecNumber evidence="3">1.13.11.4</ecNumber>
    </recommendedName>
</protein>
<evidence type="ECO:0000313" key="5">
    <source>
        <dbReference type="EMBL" id="RDV03118.1"/>
    </source>
</evidence>
<dbReference type="PANTHER" id="PTHR41517:SF1">
    <property type="entry name" value="CUPIN"/>
    <property type="match status" value="1"/>
</dbReference>
<evidence type="ECO:0000313" key="6">
    <source>
        <dbReference type="Proteomes" id="UP000263993"/>
    </source>
</evidence>
<evidence type="ECO:0000256" key="1">
    <source>
        <dbReference type="ARBA" id="ARBA00022964"/>
    </source>
</evidence>
<feature type="domain" description="Cupin type-2" evidence="4">
    <location>
        <begin position="273"/>
        <end position="338"/>
    </location>
</feature>
<dbReference type="Proteomes" id="UP000263993">
    <property type="component" value="Unassembled WGS sequence"/>
</dbReference>
<dbReference type="InterPro" id="IPR013096">
    <property type="entry name" value="Cupin_2"/>
</dbReference>
<keyword evidence="1 5" id="KW-0223">Dioxygenase</keyword>
<keyword evidence="2 5" id="KW-0560">Oxidoreductase</keyword>
<dbReference type="NCBIfam" id="TIGR02272">
    <property type="entry name" value="gentisate_1_2"/>
    <property type="match status" value="1"/>
</dbReference>
<dbReference type="InterPro" id="IPR011051">
    <property type="entry name" value="RmlC_Cupin_sf"/>
</dbReference>
<evidence type="ECO:0000256" key="2">
    <source>
        <dbReference type="ARBA" id="ARBA00023002"/>
    </source>
</evidence>
<dbReference type="AlphaFoldDB" id="A0A371B6B0"/>
<proteinExistence type="predicted"/>
<sequence length="354" mass="39270">MSMATEANPGSKHNIQASRQAYYEKIKGYNLAPLWEVLKGLVTPEPKTQMVPAVWKFPQVEKLMLEAGEVITAEEAERRVLVLENPGDPGKSKITNSLFAGIQLIMPGEIADVHQHVASAIRFVLKGEGAYTAVEGEKSNMEHGDFIITANWAPHDHGNTGKEPVMWLDVLDMPTINHFQASFAKHFDEKMQNVNHEDGDSFERYATGVLPDGMPTVTNRSPVINYPYRKMKPVLERLRKTGDIDKRFGARVRYANPINGGPVLPTMGAHLSLLPKGFTGEPYRSTDGTVFCVAEGSGVTVVDGKPLEWAVNDVFVIPPWKRYHHEVKGSEDAVLFSISDRPAQEALGIWREGN</sequence>